<evidence type="ECO:0000259" key="7">
    <source>
        <dbReference type="PROSITE" id="PS51397"/>
    </source>
</evidence>
<keyword evidence="3" id="KW-0862">Zinc</keyword>
<dbReference type="PROSITE" id="PS51397">
    <property type="entry name" value="WLM"/>
    <property type="match status" value="1"/>
</dbReference>
<evidence type="ECO:0000259" key="6">
    <source>
        <dbReference type="PROSITE" id="PS50199"/>
    </source>
</evidence>
<feature type="domain" description="WLM" evidence="7">
    <location>
        <begin position="1"/>
        <end position="204"/>
    </location>
</feature>
<comment type="caution">
    <text evidence="8">The sequence shown here is derived from an EMBL/GenBank/DDBJ whole genome shotgun (WGS) entry which is preliminary data.</text>
</comment>
<feature type="region of interest" description="Disordered" evidence="5">
    <location>
        <begin position="310"/>
        <end position="332"/>
    </location>
</feature>
<dbReference type="Gene3D" id="2.30.30.380">
    <property type="entry name" value="Zn-finger domain of Sec23/24"/>
    <property type="match status" value="1"/>
</dbReference>
<dbReference type="PROSITE" id="PS50199">
    <property type="entry name" value="ZF_RANBP2_2"/>
    <property type="match status" value="2"/>
</dbReference>
<organism evidence="8 9">
    <name type="scientific">Trapa natans</name>
    <name type="common">Water chestnut</name>
    <dbReference type="NCBI Taxonomy" id="22666"/>
    <lineage>
        <taxon>Eukaryota</taxon>
        <taxon>Viridiplantae</taxon>
        <taxon>Streptophyta</taxon>
        <taxon>Embryophyta</taxon>
        <taxon>Tracheophyta</taxon>
        <taxon>Spermatophyta</taxon>
        <taxon>Magnoliopsida</taxon>
        <taxon>eudicotyledons</taxon>
        <taxon>Gunneridae</taxon>
        <taxon>Pentapetalae</taxon>
        <taxon>rosids</taxon>
        <taxon>malvids</taxon>
        <taxon>Myrtales</taxon>
        <taxon>Lythraceae</taxon>
        <taxon>Trapa</taxon>
    </lineage>
</organism>
<dbReference type="InterPro" id="IPR013536">
    <property type="entry name" value="WLM_dom"/>
</dbReference>
<dbReference type="InterPro" id="IPR053000">
    <property type="entry name" value="WSS1-like_metalloprotease"/>
</dbReference>
<feature type="domain" description="RanBP2-type" evidence="6">
    <location>
        <begin position="368"/>
        <end position="397"/>
    </location>
</feature>
<evidence type="ECO:0000256" key="1">
    <source>
        <dbReference type="ARBA" id="ARBA00022723"/>
    </source>
</evidence>
<dbReference type="GO" id="GO:0008270">
    <property type="term" value="F:zinc ion binding"/>
    <property type="evidence" value="ECO:0007669"/>
    <property type="project" value="UniProtKB-KW"/>
</dbReference>
<dbReference type="Pfam" id="PF08325">
    <property type="entry name" value="WLM"/>
    <property type="match status" value="1"/>
</dbReference>
<reference evidence="8 9" key="1">
    <citation type="journal article" date="2023" name="Hortic Res">
        <title>Pangenome of water caltrop reveals structural variations and asymmetric subgenome divergence after allopolyploidization.</title>
        <authorList>
            <person name="Zhang X."/>
            <person name="Chen Y."/>
            <person name="Wang L."/>
            <person name="Yuan Y."/>
            <person name="Fang M."/>
            <person name="Shi L."/>
            <person name="Lu R."/>
            <person name="Comes H.P."/>
            <person name="Ma Y."/>
            <person name="Chen Y."/>
            <person name="Huang G."/>
            <person name="Zhou Y."/>
            <person name="Zheng Z."/>
            <person name="Qiu Y."/>
        </authorList>
    </citation>
    <scope>NUCLEOTIDE SEQUENCE [LARGE SCALE GENOMIC DNA]</scope>
    <source>
        <strain evidence="8">F231</strain>
    </source>
</reference>
<keyword evidence="9" id="KW-1185">Reference proteome</keyword>
<name>A0AAN7LLB5_TRANT</name>
<evidence type="ECO:0000313" key="9">
    <source>
        <dbReference type="Proteomes" id="UP001346149"/>
    </source>
</evidence>
<dbReference type="InterPro" id="IPR036443">
    <property type="entry name" value="Znf_RanBP2_sf"/>
</dbReference>
<dbReference type="SMART" id="SM00547">
    <property type="entry name" value="ZnF_RBZ"/>
    <property type="match status" value="2"/>
</dbReference>
<keyword evidence="2 4" id="KW-0863">Zinc-finger</keyword>
<dbReference type="AlphaFoldDB" id="A0AAN7LLB5"/>
<evidence type="ECO:0000313" key="8">
    <source>
        <dbReference type="EMBL" id="KAK4782287.1"/>
    </source>
</evidence>
<dbReference type="EMBL" id="JAXQNO010000016">
    <property type="protein sequence ID" value="KAK4782287.1"/>
    <property type="molecule type" value="Genomic_DNA"/>
</dbReference>
<protein>
    <recommendedName>
        <fullName evidence="10">Zinc ion binding protein</fullName>
    </recommendedName>
</protein>
<dbReference type="PANTHER" id="PTHR46622">
    <property type="entry name" value="DNA-DEPENDENT METALLOPROTEASE WSS1"/>
    <property type="match status" value="1"/>
</dbReference>
<gene>
    <name evidence="8" type="ORF">SAY86_016389</name>
</gene>
<dbReference type="GO" id="GO:0005634">
    <property type="term" value="C:nucleus"/>
    <property type="evidence" value="ECO:0007669"/>
    <property type="project" value="TreeGrafter"/>
</dbReference>
<accession>A0AAN7LLB5</accession>
<evidence type="ECO:0000256" key="3">
    <source>
        <dbReference type="ARBA" id="ARBA00022833"/>
    </source>
</evidence>
<keyword evidence="1" id="KW-0479">Metal-binding</keyword>
<evidence type="ECO:0000256" key="2">
    <source>
        <dbReference type="ARBA" id="ARBA00022771"/>
    </source>
</evidence>
<feature type="domain" description="RanBP2-type" evidence="6">
    <location>
        <begin position="333"/>
        <end position="363"/>
    </location>
</feature>
<proteinExistence type="predicted"/>
<dbReference type="PROSITE" id="PS01358">
    <property type="entry name" value="ZF_RANBP2_1"/>
    <property type="match status" value="2"/>
</dbReference>
<evidence type="ECO:0000256" key="4">
    <source>
        <dbReference type="PROSITE-ProRule" id="PRU00322"/>
    </source>
</evidence>
<evidence type="ECO:0008006" key="10">
    <source>
        <dbReference type="Google" id="ProtNLM"/>
    </source>
</evidence>
<dbReference type="InterPro" id="IPR001876">
    <property type="entry name" value="Znf_RanBP2"/>
</dbReference>
<dbReference type="SUPFAM" id="SSF90209">
    <property type="entry name" value="Ran binding protein zinc finger-like"/>
    <property type="match status" value="1"/>
</dbReference>
<dbReference type="PANTHER" id="PTHR46622:SF3">
    <property type="entry name" value="ZINC ION BINDING PROTEIN"/>
    <property type="match status" value="1"/>
</dbReference>
<sequence length="411" mass="46315">MNLGDLNKVWEIKALKKKPGEDEAMKTLDRIAKQVQPIMRKRQWRVKLLSEFCPKNARLLGLNVNRGVNVKLRLRRPNRDHEFYPYDQVLDTMLHELCHIVHGPHDARFYNLWDELRKECEELISRGISGTGEGFDLQGRRLGCLSRQPPLSALRRTAAEAAEKRAVLGSLLPSGPRRLGGDNHIMAALSPVQAAAMAAERRLQDDIWCGSGSCQEPEDVENNPDFLQDVQNTTESLDHPRDTVSSKQILDCVSRKRVCELDARSTLQSSKKSHISNFLDLTEDAPTCSHAADVSSISQNRADLENHLYSLPKDNSAAPSSSKVDPGTEDNSEESHKWECEICTLLNPPLAPVCEICRHQRPKNHDAKFSFWSCKFCTLDNNIKLDRCTACQQWRYSSGAPVASYPLHQGD</sequence>
<dbReference type="GO" id="GO:0008237">
    <property type="term" value="F:metallopeptidase activity"/>
    <property type="evidence" value="ECO:0007669"/>
    <property type="project" value="TreeGrafter"/>
</dbReference>
<dbReference type="Proteomes" id="UP001346149">
    <property type="component" value="Unassembled WGS sequence"/>
</dbReference>
<evidence type="ECO:0000256" key="5">
    <source>
        <dbReference type="SAM" id="MobiDB-lite"/>
    </source>
</evidence>
<dbReference type="GO" id="GO:0006281">
    <property type="term" value="P:DNA repair"/>
    <property type="evidence" value="ECO:0007669"/>
    <property type="project" value="TreeGrafter"/>
</dbReference>